<sequence>MLQIIAELCGGVGLFLIGMTLLTDSLKSIAGNTLKALLTKFTANKFKAMLSGIGLTILVNSSTATTVATIGFVSAGALTFAQAIGIIIGANIGTTSTGWLVAFVGLKFSISMFALPLIALGAIIKLLCKDRLALFGLVIAGFGLIFYGIDVLQAAMAGFSEQSDFTLLAYSGFWSKILLVLIGVVMAMVLQSSTAAITATMAALASGAVDFPQALFMVIGQNVGAVSITVLSVIGASINAKRTVAVNVIFNLVSAAVAFILLAPAFIALTQQVAYFQDFDAVILLAIFHTAFSLMGAAIFMPMIKQLEAFVIRILPDDSPSILACLDETSLQVPSAALQSARQVVHYCLFEIFSILRLLIKEGILPKQKQLDELDQVIAQVEEYLEKIALVGHSELKKSFLALLRVMIYVRVLRSDLEHMEYGCLLRTQPMVYQLALDYVHIIDNYMEYGMNLTDLELISHLRDELNNLKKWTSNHRAEIRLKLMEYSEVHQLSAAKGLELLAAQRWMDRLIAHSYRFSNVLYESIDEGH</sequence>
<dbReference type="HOGENOM" id="CLU_025623_1_0_6"/>
<reference evidence="7 8" key="1">
    <citation type="submission" date="2013-06" db="EMBL/GenBank/DDBJ databases">
        <title>The Genome Sequence of Acinetobacter rudis CIP 110305.</title>
        <authorList>
            <consortium name="The Broad Institute Genome Sequencing Platform"/>
            <consortium name="The Broad Institute Genome Sequencing Center for Infectious Disease"/>
            <person name="Cerqueira G."/>
            <person name="Feldgarden M."/>
            <person name="Courvalin P."/>
            <person name="Perichon B."/>
            <person name="Grillot-Courvalin C."/>
            <person name="Clermont D."/>
            <person name="Rocha E."/>
            <person name="Yoon E.-J."/>
            <person name="Nemec A."/>
            <person name="Young S.K."/>
            <person name="Zeng Q."/>
            <person name="Gargeya S."/>
            <person name="Fitzgerald M."/>
            <person name="Abouelleil A."/>
            <person name="Alvarado L."/>
            <person name="Berlin A.M."/>
            <person name="Chapman S.B."/>
            <person name="Dewar J."/>
            <person name="Goldberg J."/>
            <person name="Griggs A."/>
            <person name="Gujja S."/>
            <person name="Hansen M."/>
            <person name="Howarth C."/>
            <person name="Imamovic A."/>
            <person name="Larimer J."/>
            <person name="McCowan C."/>
            <person name="Murphy C."/>
            <person name="Pearson M."/>
            <person name="Priest M."/>
            <person name="Roberts A."/>
            <person name="Saif S."/>
            <person name="Shea T."/>
            <person name="Sykes S."/>
            <person name="Wortman J."/>
            <person name="Nusbaum C."/>
            <person name="Birren B."/>
        </authorList>
    </citation>
    <scope>NUCLEOTIDE SEQUENCE [LARGE SCALE GENOMIC DNA]</scope>
    <source>
        <strain evidence="7 8">CIP 110305</strain>
    </source>
</reference>
<evidence type="ECO:0000256" key="1">
    <source>
        <dbReference type="ARBA" id="ARBA00004651"/>
    </source>
</evidence>
<dbReference type="Proteomes" id="UP000014568">
    <property type="component" value="Unassembled WGS sequence"/>
</dbReference>
<dbReference type="Pfam" id="PF02690">
    <property type="entry name" value="Na_Pi_cotrans"/>
    <property type="match status" value="1"/>
</dbReference>
<dbReference type="InterPro" id="IPR003841">
    <property type="entry name" value="Na/Pi_transpt"/>
</dbReference>
<evidence type="ECO:0000256" key="4">
    <source>
        <dbReference type="ARBA" id="ARBA00022989"/>
    </source>
</evidence>
<dbReference type="AlphaFoldDB" id="S3N3X7"/>
<evidence type="ECO:0000256" key="2">
    <source>
        <dbReference type="ARBA" id="ARBA00022475"/>
    </source>
</evidence>
<comment type="caution">
    <text evidence="7">The sequence shown here is derived from an EMBL/GenBank/DDBJ whole genome shotgun (WGS) entry which is preliminary data.</text>
</comment>
<evidence type="ECO:0000313" key="8">
    <source>
        <dbReference type="Proteomes" id="UP000014568"/>
    </source>
</evidence>
<feature type="transmembrane region" description="Helical" evidence="6">
    <location>
        <begin position="67"/>
        <end position="92"/>
    </location>
</feature>
<dbReference type="EMBL" id="ATGI01000018">
    <property type="protein sequence ID" value="EPF74507.1"/>
    <property type="molecule type" value="Genomic_DNA"/>
</dbReference>
<evidence type="ECO:0008006" key="9">
    <source>
        <dbReference type="Google" id="ProtNLM"/>
    </source>
</evidence>
<dbReference type="PANTHER" id="PTHR10010">
    <property type="entry name" value="SOLUTE CARRIER FAMILY 34 SODIUM PHOSPHATE , MEMBER 2-RELATED"/>
    <property type="match status" value="1"/>
</dbReference>
<dbReference type="PANTHER" id="PTHR10010:SF46">
    <property type="entry name" value="SODIUM-DEPENDENT PHOSPHATE TRANSPORT PROTEIN 2B"/>
    <property type="match status" value="1"/>
</dbReference>
<dbReference type="PATRIC" id="fig|421052.3.peg.1504"/>
<name>S3N3X7_9GAMM</name>
<dbReference type="GO" id="GO:0005886">
    <property type="term" value="C:plasma membrane"/>
    <property type="evidence" value="ECO:0007669"/>
    <property type="project" value="UniProtKB-SubCell"/>
</dbReference>
<gene>
    <name evidence="7" type="ORF">F945_01546</name>
</gene>
<feature type="transmembrane region" description="Helical" evidence="6">
    <location>
        <begin position="281"/>
        <end position="304"/>
    </location>
</feature>
<evidence type="ECO:0000313" key="7">
    <source>
        <dbReference type="EMBL" id="EPF74507.1"/>
    </source>
</evidence>
<evidence type="ECO:0000256" key="5">
    <source>
        <dbReference type="ARBA" id="ARBA00023136"/>
    </source>
</evidence>
<feature type="transmembrane region" description="Helical" evidence="6">
    <location>
        <begin position="177"/>
        <end position="202"/>
    </location>
</feature>
<dbReference type="NCBIfam" id="NF037997">
    <property type="entry name" value="Na_Pi_symport"/>
    <property type="match status" value="1"/>
</dbReference>
<dbReference type="OrthoDB" id="9763003at2"/>
<dbReference type="eggNOG" id="COG1283">
    <property type="taxonomic scope" value="Bacteria"/>
</dbReference>
<evidence type="ECO:0000256" key="3">
    <source>
        <dbReference type="ARBA" id="ARBA00022692"/>
    </source>
</evidence>
<dbReference type="GO" id="GO:0044341">
    <property type="term" value="P:sodium-dependent phosphate transport"/>
    <property type="evidence" value="ECO:0007669"/>
    <property type="project" value="InterPro"/>
</dbReference>
<feature type="transmembrane region" description="Helical" evidence="6">
    <location>
        <begin position="98"/>
        <end position="120"/>
    </location>
</feature>
<keyword evidence="8" id="KW-1185">Reference proteome</keyword>
<accession>S3N3X7</accession>
<feature type="transmembrane region" description="Helical" evidence="6">
    <location>
        <begin position="244"/>
        <end position="269"/>
    </location>
</feature>
<dbReference type="RefSeq" id="WP_016655954.1">
    <property type="nucleotide sequence ID" value="NZ_KE340352.1"/>
</dbReference>
<organism evidence="7 8">
    <name type="scientific">Acinetobacter rudis CIP 110305</name>
    <dbReference type="NCBI Taxonomy" id="421052"/>
    <lineage>
        <taxon>Bacteria</taxon>
        <taxon>Pseudomonadati</taxon>
        <taxon>Pseudomonadota</taxon>
        <taxon>Gammaproteobacteria</taxon>
        <taxon>Moraxellales</taxon>
        <taxon>Moraxellaceae</taxon>
        <taxon>Acinetobacter</taxon>
    </lineage>
</organism>
<keyword evidence="4 6" id="KW-1133">Transmembrane helix</keyword>
<dbReference type="GO" id="GO:0005436">
    <property type="term" value="F:sodium:phosphate symporter activity"/>
    <property type="evidence" value="ECO:0007669"/>
    <property type="project" value="InterPro"/>
</dbReference>
<keyword evidence="2" id="KW-1003">Cell membrane</keyword>
<keyword evidence="5 6" id="KW-0472">Membrane</keyword>
<keyword evidence="3 6" id="KW-0812">Transmembrane</keyword>
<feature type="transmembrane region" description="Helical" evidence="6">
    <location>
        <begin position="132"/>
        <end position="157"/>
    </location>
</feature>
<protein>
    <recommendedName>
        <fullName evidence="9">Phosphate:Na+ symporter</fullName>
    </recommendedName>
</protein>
<feature type="transmembrane region" description="Helical" evidence="6">
    <location>
        <begin position="214"/>
        <end position="238"/>
    </location>
</feature>
<comment type="subcellular location">
    <subcellularLocation>
        <location evidence="1">Cell membrane</location>
        <topology evidence="1">Multi-pass membrane protein</topology>
    </subcellularLocation>
</comment>
<evidence type="ECO:0000256" key="6">
    <source>
        <dbReference type="SAM" id="Phobius"/>
    </source>
</evidence>
<proteinExistence type="predicted"/>